<gene>
    <name evidence="4" type="ORF">SAMN04489860_0782</name>
</gene>
<dbReference type="Gene3D" id="3.40.50.1220">
    <property type="entry name" value="TPP-binding domain"/>
    <property type="match status" value="1"/>
</dbReference>
<evidence type="ECO:0000313" key="4">
    <source>
        <dbReference type="EMBL" id="SDS09470.1"/>
    </source>
</evidence>
<dbReference type="Proteomes" id="UP000185663">
    <property type="component" value="Chromosome I"/>
</dbReference>
<dbReference type="InterPro" id="IPR026590">
    <property type="entry name" value="Ssirtuin_cat_dom"/>
</dbReference>
<dbReference type="AlphaFoldDB" id="A0A1H1PEF6"/>
<accession>A0A1H1PEF6</accession>
<dbReference type="SUPFAM" id="SSF52467">
    <property type="entry name" value="DHS-like NAD/FAD-binding domain"/>
    <property type="match status" value="1"/>
</dbReference>
<keyword evidence="5" id="KW-1185">Reference proteome</keyword>
<proteinExistence type="predicted"/>
<evidence type="ECO:0000256" key="1">
    <source>
        <dbReference type="ARBA" id="ARBA00023027"/>
    </source>
</evidence>
<protein>
    <submittedName>
        <fullName evidence="4">SIR2-like domain-containing protein</fullName>
    </submittedName>
</protein>
<comment type="caution">
    <text evidence="2">Lacks conserved residue(s) required for the propagation of feature annotation.</text>
</comment>
<dbReference type="EMBL" id="LT629776">
    <property type="protein sequence ID" value="SDS09470.1"/>
    <property type="molecule type" value="Genomic_DNA"/>
</dbReference>
<evidence type="ECO:0000256" key="2">
    <source>
        <dbReference type="PROSITE-ProRule" id="PRU00236"/>
    </source>
</evidence>
<reference evidence="4 5" key="1">
    <citation type="submission" date="2016-10" db="EMBL/GenBank/DDBJ databases">
        <authorList>
            <person name="de Groot N.N."/>
        </authorList>
    </citation>
    <scope>NUCLEOTIDE SEQUENCE [LARGE SCALE GENOMIC DNA]</scope>
    <source>
        <strain evidence="4 5">DSM 22126</strain>
    </source>
</reference>
<keyword evidence="1" id="KW-0520">NAD</keyword>
<dbReference type="STRING" id="545619.SAMN04489860_0782"/>
<organism evidence="4 5">
    <name type="scientific">Paraoerskovia marina</name>
    <dbReference type="NCBI Taxonomy" id="545619"/>
    <lineage>
        <taxon>Bacteria</taxon>
        <taxon>Bacillati</taxon>
        <taxon>Actinomycetota</taxon>
        <taxon>Actinomycetes</taxon>
        <taxon>Micrococcales</taxon>
        <taxon>Cellulomonadaceae</taxon>
        <taxon>Paraoerskovia</taxon>
    </lineage>
</organism>
<evidence type="ECO:0000259" key="3">
    <source>
        <dbReference type="PROSITE" id="PS50305"/>
    </source>
</evidence>
<dbReference type="Pfam" id="PF13289">
    <property type="entry name" value="SIR2_2"/>
    <property type="match status" value="1"/>
</dbReference>
<dbReference type="OrthoDB" id="5241047at2"/>
<dbReference type="InterPro" id="IPR029035">
    <property type="entry name" value="DHS-like_NAD/FAD-binding_dom"/>
</dbReference>
<name>A0A1H1PEF6_9CELL</name>
<evidence type="ECO:0000313" key="5">
    <source>
        <dbReference type="Proteomes" id="UP000185663"/>
    </source>
</evidence>
<sequence length="465" mass="51335">MPTSQYALIEAFGRAVEQGNAVIFVGAGLSQGAGLPGWEELLETPSRESEIPSESDLPLKAEYIITEGTYHRERLEQHILAEIATTSPRPTSTHSSLSLLPVNQFWTTNYDTLLEESIPDATVVEVDSRIQVLGSVNRSIVKMHGSIGTDDGRHKWESPPVITRSDYENYERDWPRTASLLRATYLSKTFLFLGFSFTDANIEILLSLSRRLSSDAGTRHLTVIRRPSAKDSDARRLHNLKVRDLELSGVRVLEIDDHAEIEPLLERLIRRTRPTRLFIAGSGETTDTKFRGYCSALGVALANKIDWEICSLGGPSGWCVSREVARIRRAENTYSPEQIVTRFRGSTAPPPPMDERVGTAVFSDLTREPLVKGTLAESRAMVVIEGATRTKEEIIWAAEAGLGVVPIAGSGGAAQEYWQENRDNPPELGGQTVDIAVWERLGSDDPHVAARAAVALLSQAMYETQ</sequence>
<dbReference type="PROSITE" id="PS50305">
    <property type="entry name" value="SIRTUIN"/>
    <property type="match status" value="1"/>
</dbReference>
<feature type="domain" description="Deacetylase sirtuin-type" evidence="3">
    <location>
        <begin position="2"/>
        <end position="272"/>
    </location>
</feature>